<dbReference type="InterPro" id="IPR050109">
    <property type="entry name" value="HTH-type_TetR-like_transc_reg"/>
</dbReference>
<proteinExistence type="predicted"/>
<gene>
    <name evidence="6" type="ORF">ACFO0B_23645</name>
</gene>
<dbReference type="PRINTS" id="PR00455">
    <property type="entry name" value="HTHTETR"/>
</dbReference>
<reference evidence="7" key="1">
    <citation type="journal article" date="2019" name="Int. J. Syst. Evol. Microbiol.">
        <title>The Global Catalogue of Microorganisms (GCM) 10K type strain sequencing project: providing services to taxonomists for standard genome sequencing and annotation.</title>
        <authorList>
            <consortium name="The Broad Institute Genomics Platform"/>
            <consortium name="The Broad Institute Genome Sequencing Center for Infectious Disease"/>
            <person name="Wu L."/>
            <person name="Ma J."/>
        </authorList>
    </citation>
    <scope>NUCLEOTIDE SEQUENCE [LARGE SCALE GENOMIC DNA]</scope>
    <source>
        <strain evidence="7">CGMCC 4.7330</strain>
    </source>
</reference>
<accession>A0ABV8DYC4</accession>
<evidence type="ECO:0000256" key="4">
    <source>
        <dbReference type="PROSITE-ProRule" id="PRU00335"/>
    </source>
</evidence>
<feature type="domain" description="HTH tetR-type" evidence="5">
    <location>
        <begin position="10"/>
        <end position="70"/>
    </location>
</feature>
<dbReference type="EMBL" id="JBHSAX010000019">
    <property type="protein sequence ID" value="MFC3964991.1"/>
    <property type="molecule type" value="Genomic_DNA"/>
</dbReference>
<organism evidence="6 7">
    <name type="scientific">Nocardia jiangsuensis</name>
    <dbReference type="NCBI Taxonomy" id="1691563"/>
    <lineage>
        <taxon>Bacteria</taxon>
        <taxon>Bacillati</taxon>
        <taxon>Actinomycetota</taxon>
        <taxon>Actinomycetes</taxon>
        <taxon>Mycobacteriales</taxon>
        <taxon>Nocardiaceae</taxon>
        <taxon>Nocardia</taxon>
    </lineage>
</organism>
<dbReference type="SUPFAM" id="SSF46689">
    <property type="entry name" value="Homeodomain-like"/>
    <property type="match status" value="1"/>
</dbReference>
<dbReference type="PANTHER" id="PTHR30055">
    <property type="entry name" value="HTH-TYPE TRANSCRIPTIONAL REGULATOR RUTR"/>
    <property type="match status" value="1"/>
</dbReference>
<keyword evidence="1" id="KW-0805">Transcription regulation</keyword>
<name>A0ABV8DYC4_9NOCA</name>
<dbReference type="PANTHER" id="PTHR30055:SF174">
    <property type="entry name" value="TRANSCRIPTIONAL REGULATORY PROTEIN (PROBABLY TETR-FAMILY)-RELATED"/>
    <property type="match status" value="1"/>
</dbReference>
<evidence type="ECO:0000313" key="6">
    <source>
        <dbReference type="EMBL" id="MFC3964991.1"/>
    </source>
</evidence>
<feature type="DNA-binding region" description="H-T-H motif" evidence="4">
    <location>
        <begin position="33"/>
        <end position="52"/>
    </location>
</feature>
<dbReference type="Pfam" id="PF21943">
    <property type="entry name" value="TetR_C_46"/>
    <property type="match status" value="1"/>
</dbReference>
<dbReference type="Gene3D" id="1.10.357.10">
    <property type="entry name" value="Tetracycline Repressor, domain 2"/>
    <property type="match status" value="1"/>
</dbReference>
<dbReference type="InterPro" id="IPR001647">
    <property type="entry name" value="HTH_TetR"/>
</dbReference>
<dbReference type="Pfam" id="PF00440">
    <property type="entry name" value="TetR_N"/>
    <property type="match status" value="1"/>
</dbReference>
<keyword evidence="3" id="KW-0804">Transcription</keyword>
<dbReference type="PROSITE" id="PS50977">
    <property type="entry name" value="HTH_TETR_2"/>
    <property type="match status" value="1"/>
</dbReference>
<dbReference type="InterPro" id="IPR009057">
    <property type="entry name" value="Homeodomain-like_sf"/>
</dbReference>
<dbReference type="Proteomes" id="UP001595696">
    <property type="component" value="Unassembled WGS sequence"/>
</dbReference>
<evidence type="ECO:0000256" key="2">
    <source>
        <dbReference type="ARBA" id="ARBA00023125"/>
    </source>
</evidence>
<dbReference type="InterPro" id="IPR054129">
    <property type="entry name" value="DesT_TetR_C"/>
</dbReference>
<evidence type="ECO:0000256" key="1">
    <source>
        <dbReference type="ARBA" id="ARBA00023015"/>
    </source>
</evidence>
<keyword evidence="7" id="KW-1185">Reference proteome</keyword>
<evidence type="ECO:0000256" key="3">
    <source>
        <dbReference type="ARBA" id="ARBA00023163"/>
    </source>
</evidence>
<evidence type="ECO:0000259" key="5">
    <source>
        <dbReference type="PROSITE" id="PS50977"/>
    </source>
</evidence>
<protein>
    <submittedName>
        <fullName evidence="6">TetR/AcrR family transcriptional regulator</fullName>
    </submittedName>
</protein>
<evidence type="ECO:0000313" key="7">
    <source>
        <dbReference type="Proteomes" id="UP001595696"/>
    </source>
</evidence>
<sequence length="202" mass="22462">MPRRRRLEPDERRAQILACAIDMFGERPYAAVSTAELAQRAGVARGLINHYFGNKRDLYLAVVRRMVTLPRQDDMVVPSGSPRDRVGASVTWLLDTIAEHGSTWVKVTSHEGVGEDPEVQQILDQADDAAADRLLSMVGLGESPRGEELRAVVRAFGGLVKVAGREWITRGSLERDQVHILLTDVLLTLVTTTMPEIDRPRK</sequence>
<keyword evidence="2 4" id="KW-0238">DNA-binding</keyword>
<dbReference type="RefSeq" id="WP_378614756.1">
    <property type="nucleotide sequence ID" value="NZ_JBHSAX010000019.1"/>
</dbReference>
<comment type="caution">
    <text evidence="6">The sequence shown here is derived from an EMBL/GenBank/DDBJ whole genome shotgun (WGS) entry which is preliminary data.</text>
</comment>